<proteinExistence type="predicted"/>
<dbReference type="AlphaFoldDB" id="A0A3M9NAL1"/>
<keyword evidence="1" id="KW-1133">Transmembrane helix</keyword>
<keyword evidence="4" id="KW-1185">Reference proteome</keyword>
<dbReference type="Proteomes" id="UP000267223">
    <property type="component" value="Unassembled WGS sequence"/>
</dbReference>
<dbReference type="GO" id="GO:0004175">
    <property type="term" value="F:endopeptidase activity"/>
    <property type="evidence" value="ECO:0007669"/>
    <property type="project" value="UniProtKB-ARBA"/>
</dbReference>
<dbReference type="RefSeq" id="WP_123121380.1">
    <property type="nucleotide sequence ID" value="NZ_RJJR01000012.1"/>
</dbReference>
<feature type="transmembrane region" description="Helical" evidence="1">
    <location>
        <begin position="171"/>
        <end position="188"/>
    </location>
</feature>
<keyword evidence="1" id="KW-0472">Membrane</keyword>
<evidence type="ECO:0000256" key="1">
    <source>
        <dbReference type="SAM" id="Phobius"/>
    </source>
</evidence>
<dbReference type="EMBL" id="RJJR01000012">
    <property type="protein sequence ID" value="RNI34824.1"/>
    <property type="molecule type" value="Genomic_DNA"/>
</dbReference>
<feature type="transmembrane region" description="Helical" evidence="1">
    <location>
        <begin position="195"/>
        <end position="217"/>
    </location>
</feature>
<dbReference type="GO" id="GO:0006508">
    <property type="term" value="P:proteolysis"/>
    <property type="evidence" value="ECO:0007669"/>
    <property type="project" value="UniProtKB-KW"/>
</dbReference>
<keyword evidence="3" id="KW-0645">Protease</keyword>
<feature type="domain" description="CAAX prenyl protease 2/Lysostaphin resistance protein A-like" evidence="2">
    <location>
        <begin position="113"/>
        <end position="207"/>
    </location>
</feature>
<name>A0A3M9NAL1_9BACT</name>
<feature type="transmembrane region" description="Helical" evidence="1">
    <location>
        <begin position="113"/>
        <end position="132"/>
    </location>
</feature>
<dbReference type="OrthoDB" id="9779573at2"/>
<feature type="transmembrane region" description="Helical" evidence="1">
    <location>
        <begin position="144"/>
        <end position="165"/>
    </location>
</feature>
<dbReference type="InterPro" id="IPR003675">
    <property type="entry name" value="Rce1/LyrA-like_dom"/>
</dbReference>
<dbReference type="InterPro" id="IPR052710">
    <property type="entry name" value="CAAX_protease"/>
</dbReference>
<gene>
    <name evidence="3" type="ORF">EFY79_14140</name>
</gene>
<evidence type="ECO:0000259" key="2">
    <source>
        <dbReference type="Pfam" id="PF02517"/>
    </source>
</evidence>
<feature type="transmembrane region" description="Helical" evidence="1">
    <location>
        <begin position="28"/>
        <end position="45"/>
    </location>
</feature>
<protein>
    <submittedName>
        <fullName evidence="3">CPBP family intramembrane metalloprotease</fullName>
    </submittedName>
</protein>
<accession>A0A3M9NAL1</accession>
<keyword evidence="3" id="KW-0482">Metalloprotease</keyword>
<dbReference type="PANTHER" id="PTHR36435">
    <property type="entry name" value="SLR1288 PROTEIN"/>
    <property type="match status" value="1"/>
</dbReference>
<sequence>MNKINLRRTIAEPVIIAFLVLFPHYVPLPFYSYALVCFLLIVFYLKRQNKTLADVGLTRKGLSVHTFVVGILSAILWMAFIKIVYFPFINHFFRDYISDYTEYDFIKNNIKKLLAIMLAAWVVGGSYEEIVFRGFIQRTMQKWFSNYSLSFWMAGLLTSILFGLYHWQQGIFGVIPATLGGLYWTYLLKRYNGNLWHPIVSHASYDTIALTMIYFGILN</sequence>
<dbReference type="GO" id="GO:0080120">
    <property type="term" value="P:CAAX-box protein maturation"/>
    <property type="evidence" value="ECO:0007669"/>
    <property type="project" value="UniProtKB-ARBA"/>
</dbReference>
<evidence type="ECO:0000313" key="4">
    <source>
        <dbReference type="Proteomes" id="UP000267223"/>
    </source>
</evidence>
<evidence type="ECO:0000313" key="3">
    <source>
        <dbReference type="EMBL" id="RNI34824.1"/>
    </source>
</evidence>
<comment type="caution">
    <text evidence="3">The sequence shown here is derived from an EMBL/GenBank/DDBJ whole genome shotgun (WGS) entry which is preliminary data.</text>
</comment>
<keyword evidence="1" id="KW-0812">Transmembrane</keyword>
<feature type="transmembrane region" description="Helical" evidence="1">
    <location>
        <begin position="66"/>
        <end position="93"/>
    </location>
</feature>
<keyword evidence="3" id="KW-0378">Hydrolase</keyword>
<reference evidence="3 4" key="1">
    <citation type="submission" date="2018-11" db="EMBL/GenBank/DDBJ databases">
        <title>Draft genome sequence of Ferruginibacter sp. BO-59.</title>
        <authorList>
            <person name="Im W.T."/>
        </authorList>
    </citation>
    <scope>NUCLEOTIDE SEQUENCE [LARGE SCALE GENOMIC DNA]</scope>
    <source>
        <strain evidence="3 4">BO-59</strain>
    </source>
</reference>
<dbReference type="Pfam" id="PF02517">
    <property type="entry name" value="Rce1-like"/>
    <property type="match status" value="1"/>
</dbReference>
<organism evidence="3 4">
    <name type="scientific">Hanamia caeni</name>
    <dbReference type="NCBI Taxonomy" id="2294116"/>
    <lineage>
        <taxon>Bacteria</taxon>
        <taxon>Pseudomonadati</taxon>
        <taxon>Bacteroidota</taxon>
        <taxon>Chitinophagia</taxon>
        <taxon>Chitinophagales</taxon>
        <taxon>Chitinophagaceae</taxon>
        <taxon>Hanamia</taxon>
    </lineage>
</organism>
<dbReference type="GO" id="GO:0008237">
    <property type="term" value="F:metallopeptidase activity"/>
    <property type="evidence" value="ECO:0007669"/>
    <property type="project" value="UniProtKB-KW"/>
</dbReference>
<dbReference type="PANTHER" id="PTHR36435:SF1">
    <property type="entry name" value="CAAX AMINO TERMINAL PROTEASE FAMILY PROTEIN"/>
    <property type="match status" value="1"/>
</dbReference>